<protein>
    <submittedName>
        <fullName evidence="4">Zinc ribbon domain-containing protein</fullName>
    </submittedName>
</protein>
<organism evidence="4 5">
    <name type="scientific">Halohasta litorea</name>
    <dbReference type="NCBI Taxonomy" id="869891"/>
    <lineage>
        <taxon>Archaea</taxon>
        <taxon>Methanobacteriati</taxon>
        <taxon>Methanobacteriota</taxon>
        <taxon>Stenosarchaea group</taxon>
        <taxon>Halobacteria</taxon>
        <taxon>Halobacteriales</taxon>
        <taxon>Haloferacaceae</taxon>
        <taxon>Halohasta</taxon>
    </lineage>
</organism>
<feature type="region of interest" description="Disordered" evidence="1">
    <location>
        <begin position="69"/>
        <end position="88"/>
    </location>
</feature>
<name>A0ABD6D9C8_9EURY</name>
<feature type="compositionally biased region" description="Basic and acidic residues" evidence="1">
    <location>
        <begin position="69"/>
        <end position="84"/>
    </location>
</feature>
<evidence type="ECO:0000313" key="4">
    <source>
        <dbReference type="EMBL" id="MFD1642692.1"/>
    </source>
</evidence>
<reference evidence="4 5" key="1">
    <citation type="journal article" date="2019" name="Int. J. Syst. Evol. Microbiol.">
        <title>The Global Catalogue of Microorganisms (GCM) 10K type strain sequencing project: providing services to taxonomists for standard genome sequencing and annotation.</title>
        <authorList>
            <consortium name="The Broad Institute Genomics Platform"/>
            <consortium name="The Broad Institute Genome Sequencing Center for Infectious Disease"/>
            <person name="Wu L."/>
            <person name="Ma J."/>
        </authorList>
    </citation>
    <scope>NUCLEOTIDE SEQUENCE [LARGE SCALE GENOMIC DNA]</scope>
    <source>
        <strain evidence="4 5">CGMCC 1.10593</strain>
    </source>
</reference>
<proteinExistence type="predicted"/>
<feature type="domain" description="CdrL-like middle region" evidence="3">
    <location>
        <begin position="54"/>
        <end position="114"/>
    </location>
</feature>
<evidence type="ECO:0000256" key="1">
    <source>
        <dbReference type="SAM" id="MobiDB-lite"/>
    </source>
</evidence>
<dbReference type="Proteomes" id="UP001597052">
    <property type="component" value="Unassembled WGS sequence"/>
</dbReference>
<sequence>MSKITFRADDELVSRLEALEASKSEVMREALRSHLDSLERASTQSDDRSETGDVTIDELVTDRLDQLLAERESSRPERRAEPRVPDINVNVSLEGLSADNVAVDREAEPTNRKTSGRAAAPEPSATSCAQCGETVDDDHVYCPNCGEKATHRLFCECGDEIQSDWGFCPSCGRRTPAADVLDNA</sequence>
<feature type="domain" description="DZANK-type" evidence="2">
    <location>
        <begin position="128"/>
        <end position="172"/>
    </location>
</feature>
<dbReference type="EMBL" id="JBHUDM010000003">
    <property type="protein sequence ID" value="MFD1642692.1"/>
    <property type="molecule type" value="Genomic_DNA"/>
</dbReference>
<dbReference type="InterPro" id="IPR056278">
    <property type="entry name" value="CdrL_M"/>
</dbReference>
<feature type="region of interest" description="Disordered" evidence="1">
    <location>
        <begin position="98"/>
        <end position="128"/>
    </location>
</feature>
<feature type="compositionally biased region" description="Basic and acidic residues" evidence="1">
    <location>
        <begin position="35"/>
        <end position="51"/>
    </location>
</feature>
<dbReference type="Pfam" id="PF24252">
    <property type="entry name" value="CdrL_M"/>
    <property type="match status" value="1"/>
</dbReference>
<dbReference type="RefSeq" id="WP_256396091.1">
    <property type="nucleotide sequence ID" value="NZ_JANHDJ010000003.1"/>
</dbReference>
<comment type="caution">
    <text evidence="4">The sequence shown here is derived from an EMBL/GenBank/DDBJ whole genome shotgun (WGS) entry which is preliminary data.</text>
</comment>
<dbReference type="Pfam" id="PF12773">
    <property type="entry name" value="DZR"/>
    <property type="match status" value="1"/>
</dbReference>
<accession>A0ABD6D9C8</accession>
<gene>
    <name evidence="4" type="ORF">ACFSBW_12485</name>
</gene>
<keyword evidence="5" id="KW-1185">Reference proteome</keyword>
<dbReference type="InterPro" id="IPR025874">
    <property type="entry name" value="DZR"/>
</dbReference>
<evidence type="ECO:0000259" key="2">
    <source>
        <dbReference type="Pfam" id="PF12773"/>
    </source>
</evidence>
<dbReference type="AlphaFoldDB" id="A0ABD6D9C8"/>
<feature type="region of interest" description="Disordered" evidence="1">
    <location>
        <begin position="35"/>
        <end position="58"/>
    </location>
</feature>
<evidence type="ECO:0000259" key="3">
    <source>
        <dbReference type="Pfam" id="PF24252"/>
    </source>
</evidence>
<feature type="compositionally biased region" description="Basic and acidic residues" evidence="1">
    <location>
        <begin position="102"/>
        <end position="111"/>
    </location>
</feature>
<evidence type="ECO:0000313" key="5">
    <source>
        <dbReference type="Proteomes" id="UP001597052"/>
    </source>
</evidence>